<dbReference type="Gene3D" id="2.60.120.10">
    <property type="entry name" value="Jelly Rolls"/>
    <property type="match status" value="1"/>
</dbReference>
<comment type="caution">
    <text evidence="3">The sequence shown here is derived from an EMBL/GenBank/DDBJ whole genome shotgun (WGS) entry which is preliminary data.</text>
</comment>
<keyword evidence="1" id="KW-0238">DNA-binding</keyword>
<dbReference type="GO" id="GO:0005829">
    <property type="term" value="C:cytosol"/>
    <property type="evidence" value="ECO:0007669"/>
    <property type="project" value="TreeGrafter"/>
</dbReference>
<dbReference type="HOGENOM" id="CLU_085376_4_0_6"/>
<dbReference type="Gene3D" id="1.10.260.40">
    <property type="entry name" value="lambda repressor-like DNA-binding domains"/>
    <property type="match status" value="1"/>
</dbReference>
<dbReference type="PANTHER" id="PTHR46797">
    <property type="entry name" value="HTH-TYPE TRANSCRIPTIONAL REGULATOR"/>
    <property type="match status" value="1"/>
</dbReference>
<accession>V2VTD2</accession>
<reference evidence="3 4" key="1">
    <citation type="submission" date="2013-10" db="EMBL/GenBank/DDBJ databases">
        <title>The Genome Sequence of Acinetobacter brisouii CIP 110357.</title>
        <authorList>
            <consortium name="The Broad Institute Genomics Platform"/>
            <consortium name="The Broad Institute Genome Sequencing Center for Infectious Disease"/>
            <person name="Cerqueira G."/>
            <person name="Feldgarden M."/>
            <person name="Courvalin P."/>
            <person name="Grillot-Courvalin C."/>
            <person name="Clermont D."/>
            <person name="Rocha E."/>
            <person name="Yoon E.-J."/>
            <person name="Nemec A."/>
            <person name="Young S.K."/>
            <person name="Zeng Q."/>
            <person name="Gargeya S."/>
            <person name="Fitzgerald M."/>
            <person name="Abouelleil A."/>
            <person name="Alvarado L."/>
            <person name="Berlin A.M."/>
            <person name="Chapman S.B."/>
            <person name="Gainer-Dewar J."/>
            <person name="Goldberg J."/>
            <person name="Gnerre S."/>
            <person name="Griggs A."/>
            <person name="Gujja S."/>
            <person name="Hansen M."/>
            <person name="Howarth C."/>
            <person name="Imamovic A."/>
            <person name="Ireland A."/>
            <person name="Larimer J."/>
            <person name="McCowan C."/>
            <person name="Murphy C."/>
            <person name="Pearson M."/>
            <person name="Poon T.W."/>
            <person name="Priest M."/>
            <person name="Roberts A."/>
            <person name="Saif S."/>
            <person name="Shea T."/>
            <person name="Sykes S."/>
            <person name="Wortman J."/>
            <person name="Nusbaum C."/>
            <person name="Birren B."/>
        </authorList>
    </citation>
    <scope>NUCLEOTIDE SEQUENCE [LARGE SCALE GENOMIC DNA]</scope>
    <source>
        <strain evidence="3 4">CIP 110357</strain>
    </source>
</reference>
<dbReference type="EMBL" id="AYEU01000006">
    <property type="protein sequence ID" value="ESK51009.1"/>
    <property type="molecule type" value="Genomic_DNA"/>
</dbReference>
<keyword evidence="4" id="KW-1185">Reference proteome</keyword>
<dbReference type="STRING" id="396323.VH98_05445"/>
<dbReference type="CDD" id="cd02209">
    <property type="entry name" value="cupin_XRE_C"/>
    <property type="match status" value="1"/>
</dbReference>
<evidence type="ECO:0000313" key="3">
    <source>
        <dbReference type="EMBL" id="ESK51009.1"/>
    </source>
</evidence>
<dbReference type="InterPro" id="IPR014710">
    <property type="entry name" value="RmlC-like_jellyroll"/>
</dbReference>
<evidence type="ECO:0000259" key="2">
    <source>
        <dbReference type="PROSITE" id="PS50943"/>
    </source>
</evidence>
<protein>
    <recommendedName>
        <fullName evidence="2">HTH cro/C1-type domain-containing protein</fullName>
    </recommendedName>
</protein>
<name>V2VTD2_9GAMM</name>
<dbReference type="GO" id="GO:0003677">
    <property type="term" value="F:DNA binding"/>
    <property type="evidence" value="ECO:0007669"/>
    <property type="project" value="UniProtKB-KW"/>
</dbReference>
<dbReference type="GO" id="GO:0003700">
    <property type="term" value="F:DNA-binding transcription factor activity"/>
    <property type="evidence" value="ECO:0007669"/>
    <property type="project" value="TreeGrafter"/>
</dbReference>
<dbReference type="PATRIC" id="fig|1341683.3.peg.1495"/>
<dbReference type="InterPro" id="IPR001387">
    <property type="entry name" value="Cro/C1-type_HTH"/>
</dbReference>
<feature type="domain" description="HTH cro/C1-type" evidence="2">
    <location>
        <begin position="16"/>
        <end position="70"/>
    </location>
</feature>
<dbReference type="OrthoDB" id="9792093at2"/>
<dbReference type="InterPro" id="IPR011051">
    <property type="entry name" value="RmlC_Cupin_sf"/>
</dbReference>
<dbReference type="CDD" id="cd00093">
    <property type="entry name" value="HTH_XRE"/>
    <property type="match status" value="1"/>
</dbReference>
<dbReference type="RefSeq" id="WP_004900830.1">
    <property type="nucleotide sequence ID" value="NZ_BBTI01000002.1"/>
</dbReference>
<dbReference type="SUPFAM" id="SSF47413">
    <property type="entry name" value="lambda repressor-like DNA-binding domains"/>
    <property type="match status" value="1"/>
</dbReference>
<dbReference type="SMART" id="SM00530">
    <property type="entry name" value="HTH_XRE"/>
    <property type="match status" value="1"/>
</dbReference>
<gene>
    <name evidence="3" type="ORF">P255_01509</name>
</gene>
<dbReference type="Proteomes" id="UP000018418">
    <property type="component" value="Unassembled WGS sequence"/>
</dbReference>
<sequence length="192" mass="21586">MSEQQPDINQHIAQHIRELRLAKGYSLDQLAARSGVSRSSISLIERAATSPTAVILEKLAAALDVSLASLFVFDATTSESQPLLRYEQQKQWRDPASGYLRRNLSPVSVASPMQLAEITFPAHTQVSYDFVPREVKVYQQIWLLEGEMQIHCGEQSYTLQQGDCLSIQLNQPIVFQNFTANQARYLVAVCEM</sequence>
<evidence type="ECO:0000256" key="1">
    <source>
        <dbReference type="ARBA" id="ARBA00023125"/>
    </source>
</evidence>
<organism evidence="3 4">
    <name type="scientific">Acinetobacter brisouii CIP 110357</name>
    <dbReference type="NCBI Taxonomy" id="1341683"/>
    <lineage>
        <taxon>Bacteria</taxon>
        <taxon>Pseudomonadati</taxon>
        <taxon>Pseudomonadota</taxon>
        <taxon>Gammaproteobacteria</taxon>
        <taxon>Moraxellales</taxon>
        <taxon>Moraxellaceae</taxon>
        <taxon>Acinetobacter</taxon>
    </lineage>
</organism>
<dbReference type="InterPro" id="IPR050807">
    <property type="entry name" value="TransReg_Diox_bact_type"/>
</dbReference>
<dbReference type="SUPFAM" id="SSF51182">
    <property type="entry name" value="RmlC-like cupins"/>
    <property type="match status" value="1"/>
</dbReference>
<proteinExistence type="predicted"/>
<evidence type="ECO:0000313" key="4">
    <source>
        <dbReference type="Proteomes" id="UP000018418"/>
    </source>
</evidence>
<dbReference type="InterPro" id="IPR010982">
    <property type="entry name" value="Lambda_DNA-bd_dom_sf"/>
</dbReference>
<dbReference type="PROSITE" id="PS50943">
    <property type="entry name" value="HTH_CROC1"/>
    <property type="match status" value="1"/>
</dbReference>
<dbReference type="PANTHER" id="PTHR46797:SF10">
    <property type="entry name" value="BLR1115 PROTEIN"/>
    <property type="match status" value="1"/>
</dbReference>
<dbReference type="Pfam" id="PF01381">
    <property type="entry name" value="HTH_3"/>
    <property type="match status" value="1"/>
</dbReference>
<dbReference type="AlphaFoldDB" id="V2VTD2"/>